<organism evidence="9 10">
    <name type="scientific">Arachis hypogaea</name>
    <name type="common">Peanut</name>
    <dbReference type="NCBI Taxonomy" id="3818"/>
    <lineage>
        <taxon>Eukaryota</taxon>
        <taxon>Viridiplantae</taxon>
        <taxon>Streptophyta</taxon>
        <taxon>Embryophyta</taxon>
        <taxon>Tracheophyta</taxon>
        <taxon>Spermatophyta</taxon>
        <taxon>Magnoliopsida</taxon>
        <taxon>eudicotyledons</taxon>
        <taxon>Gunneridae</taxon>
        <taxon>Pentapetalae</taxon>
        <taxon>rosids</taxon>
        <taxon>fabids</taxon>
        <taxon>Fabales</taxon>
        <taxon>Fabaceae</taxon>
        <taxon>Papilionoideae</taxon>
        <taxon>50 kb inversion clade</taxon>
        <taxon>dalbergioids sensu lato</taxon>
        <taxon>Dalbergieae</taxon>
        <taxon>Pterocarpus clade</taxon>
        <taxon>Arachis</taxon>
    </lineage>
</organism>
<dbReference type="SUPFAM" id="SSF47459">
    <property type="entry name" value="HLH, helix-loop-helix DNA-binding domain"/>
    <property type="match status" value="1"/>
</dbReference>
<dbReference type="PROSITE" id="PS50888">
    <property type="entry name" value="BHLH"/>
    <property type="match status" value="1"/>
</dbReference>
<keyword evidence="4" id="KW-0238">DNA-binding</keyword>
<feature type="compositionally biased region" description="Low complexity" evidence="7">
    <location>
        <begin position="203"/>
        <end position="217"/>
    </location>
</feature>
<evidence type="ECO:0000256" key="3">
    <source>
        <dbReference type="ARBA" id="ARBA00023015"/>
    </source>
</evidence>
<name>A0A444XSP3_ARAHY</name>
<comment type="caution">
    <text evidence="9">The sequence shown here is derived from an EMBL/GenBank/DDBJ whole genome shotgun (WGS) entry which is preliminary data.</text>
</comment>
<reference evidence="9 10" key="1">
    <citation type="submission" date="2019-01" db="EMBL/GenBank/DDBJ databases">
        <title>Sequencing of cultivated peanut Arachis hypogaea provides insights into genome evolution and oil improvement.</title>
        <authorList>
            <person name="Chen X."/>
        </authorList>
    </citation>
    <scope>NUCLEOTIDE SEQUENCE [LARGE SCALE GENOMIC DNA]</scope>
    <source>
        <strain evidence="10">cv. Fuhuasheng</strain>
        <tissue evidence="9">Leaves</tissue>
    </source>
</reference>
<evidence type="ECO:0000256" key="7">
    <source>
        <dbReference type="SAM" id="MobiDB-lite"/>
    </source>
</evidence>
<dbReference type="Gene3D" id="4.10.280.10">
    <property type="entry name" value="Helix-loop-helix DNA-binding domain"/>
    <property type="match status" value="1"/>
</dbReference>
<dbReference type="AlphaFoldDB" id="A0A444XSP3"/>
<evidence type="ECO:0000256" key="6">
    <source>
        <dbReference type="ARBA" id="ARBA00023242"/>
    </source>
</evidence>
<keyword evidence="10" id="KW-1185">Reference proteome</keyword>
<evidence type="ECO:0000256" key="5">
    <source>
        <dbReference type="ARBA" id="ARBA00023163"/>
    </source>
</evidence>
<evidence type="ECO:0000259" key="8">
    <source>
        <dbReference type="PROSITE" id="PS50888"/>
    </source>
</evidence>
<dbReference type="GO" id="GO:0003700">
    <property type="term" value="F:DNA-binding transcription factor activity"/>
    <property type="evidence" value="ECO:0007669"/>
    <property type="project" value="TreeGrafter"/>
</dbReference>
<dbReference type="Pfam" id="PF00010">
    <property type="entry name" value="HLH"/>
    <property type="match status" value="1"/>
</dbReference>
<evidence type="ECO:0000256" key="1">
    <source>
        <dbReference type="ARBA" id="ARBA00004123"/>
    </source>
</evidence>
<evidence type="ECO:0000313" key="10">
    <source>
        <dbReference type="Proteomes" id="UP000289738"/>
    </source>
</evidence>
<feature type="region of interest" description="Disordered" evidence="7">
    <location>
        <begin position="107"/>
        <end position="136"/>
    </location>
</feature>
<keyword evidence="6" id="KW-0539">Nucleus</keyword>
<keyword evidence="3" id="KW-0805">Transcription regulation</keyword>
<dbReference type="InterPro" id="IPR051358">
    <property type="entry name" value="TF_AMS/ICE1/BHLH6-like"/>
</dbReference>
<evidence type="ECO:0000313" key="9">
    <source>
        <dbReference type="EMBL" id="RYQ92753.1"/>
    </source>
</evidence>
<dbReference type="FunFam" id="4.10.280.10:FF:000066">
    <property type="entry name" value="BHLH transcription factor"/>
    <property type="match status" value="1"/>
</dbReference>
<dbReference type="STRING" id="3818.A0A444XSP3"/>
<accession>A0A444XSP3</accession>
<dbReference type="SMART" id="SM00353">
    <property type="entry name" value="HLH"/>
    <property type="match status" value="1"/>
</dbReference>
<feature type="domain" description="BHLH" evidence="8">
    <location>
        <begin position="135"/>
        <end position="184"/>
    </location>
</feature>
<keyword evidence="5" id="KW-0804">Transcription</keyword>
<feature type="region of interest" description="Disordered" evidence="7">
    <location>
        <begin position="198"/>
        <end position="217"/>
    </location>
</feature>
<dbReference type="InterPro" id="IPR036638">
    <property type="entry name" value="HLH_DNA-bd_sf"/>
</dbReference>
<dbReference type="CDD" id="cd11443">
    <property type="entry name" value="bHLH_AtAMS_like"/>
    <property type="match status" value="1"/>
</dbReference>
<keyword evidence="2" id="KW-0217">Developmental protein</keyword>
<dbReference type="GO" id="GO:0046983">
    <property type="term" value="F:protein dimerization activity"/>
    <property type="evidence" value="ECO:0007669"/>
    <property type="project" value="InterPro"/>
</dbReference>
<dbReference type="GO" id="GO:0005634">
    <property type="term" value="C:nucleus"/>
    <property type="evidence" value="ECO:0007669"/>
    <property type="project" value="UniProtKB-SubCell"/>
</dbReference>
<gene>
    <name evidence="9" type="ORF">Ahy_B09g098977</name>
</gene>
<protein>
    <recommendedName>
        <fullName evidence="8">BHLH domain-containing protein</fullName>
    </recommendedName>
</protein>
<evidence type="ECO:0000256" key="2">
    <source>
        <dbReference type="ARBA" id="ARBA00022473"/>
    </source>
</evidence>
<dbReference type="PANTHER" id="PTHR31945">
    <property type="entry name" value="TRANSCRIPTION FACTOR SCREAM2-RELATED"/>
    <property type="match status" value="1"/>
</dbReference>
<dbReference type="GO" id="GO:0043565">
    <property type="term" value="F:sequence-specific DNA binding"/>
    <property type="evidence" value="ECO:0007669"/>
    <property type="project" value="TreeGrafter"/>
</dbReference>
<dbReference type="EMBL" id="SDMP01000019">
    <property type="protein sequence ID" value="RYQ92753.1"/>
    <property type="molecule type" value="Genomic_DNA"/>
</dbReference>
<dbReference type="PANTHER" id="PTHR31945:SF129">
    <property type="entry name" value="TRANSCRIPTION FACTOR SCREAM2"/>
    <property type="match status" value="1"/>
</dbReference>
<sequence>MDTNKLSTDDDGEALRSGVANSFEQALDVEEKRIEKRADLPRAKTFGLPYAWKTYKEVYNEVLHIGSALKKASYMKPVIEEIHLRVWNYDSDENVESGSKAVVVEENGNHSGGGNGNLSLSGGVNGGDQKGKKKGMPAKNLMAERQRKKKLNDRLYMLRSVVPKISKMDRASILGDAIDYLRELLQWINDLYNELESTPPGPSLQSSTTSLQPLTPTPQTLPCRVKEELYPGVLPSPKNQLAKVNLLSPRCKILG</sequence>
<dbReference type="InterPro" id="IPR011598">
    <property type="entry name" value="bHLH_dom"/>
</dbReference>
<dbReference type="Proteomes" id="UP000289738">
    <property type="component" value="Chromosome B09"/>
</dbReference>
<evidence type="ECO:0000256" key="4">
    <source>
        <dbReference type="ARBA" id="ARBA00023125"/>
    </source>
</evidence>
<comment type="subcellular location">
    <subcellularLocation>
        <location evidence="1">Nucleus</location>
    </subcellularLocation>
</comment>
<proteinExistence type="predicted"/>